<dbReference type="Proteomes" id="UP000008070">
    <property type="component" value="Chromosome"/>
</dbReference>
<organism evidence="1 2">
    <name type="scientific">Methylorubrum extorquens (strain DSM 6343 / CIP 106787 / DM4)</name>
    <name type="common">Methylobacterium extorquens</name>
    <dbReference type="NCBI Taxonomy" id="661410"/>
    <lineage>
        <taxon>Bacteria</taxon>
        <taxon>Pseudomonadati</taxon>
        <taxon>Pseudomonadota</taxon>
        <taxon>Alphaproteobacteria</taxon>
        <taxon>Hyphomicrobiales</taxon>
        <taxon>Methylobacteriaceae</taxon>
        <taxon>Methylorubrum</taxon>
    </lineage>
</organism>
<accession>C7CGW3</accession>
<dbReference type="AlphaFoldDB" id="C7CGW3"/>
<proteinExistence type="predicted"/>
<dbReference type="HOGENOM" id="CLU_2396275_0_0_5"/>
<name>C7CGW3_METED</name>
<dbReference type="KEGG" id="mdi:METDI1616"/>
<protein>
    <submittedName>
        <fullName evidence="1">Uncharacterized protein</fullName>
    </submittedName>
</protein>
<evidence type="ECO:0000313" key="2">
    <source>
        <dbReference type="Proteomes" id="UP000008070"/>
    </source>
</evidence>
<dbReference type="EMBL" id="FP103042">
    <property type="protein sequence ID" value="CAX23213.1"/>
    <property type="molecule type" value="Genomic_DNA"/>
</dbReference>
<evidence type="ECO:0000313" key="1">
    <source>
        <dbReference type="EMBL" id="CAX23213.1"/>
    </source>
</evidence>
<reference evidence="2" key="1">
    <citation type="journal article" date="2009" name="PLoS ONE">
        <title>Methylobacterium genome sequences: a reference blueprint to investigate microbial metabolism of C1 compounds from natural and industrial sources.</title>
        <authorList>
            <person name="Vuilleumier S."/>
            <person name="Chistoserdova L."/>
            <person name="Lee M.-C."/>
            <person name="Bringel F."/>
            <person name="Lajus A."/>
            <person name="Zhou Y."/>
            <person name="Gourion B."/>
            <person name="Barbe V."/>
            <person name="Chang J."/>
            <person name="Cruveiller S."/>
            <person name="Dossat C."/>
            <person name="Gillett W."/>
            <person name="Gruffaz C."/>
            <person name="Haugen E."/>
            <person name="Hourcade E."/>
            <person name="Levy R."/>
            <person name="Mangenot S."/>
            <person name="Muller E."/>
            <person name="Nadalig T."/>
            <person name="Pagni M."/>
            <person name="Penny C."/>
            <person name="Peyraud R."/>
            <person name="Robinson D.G."/>
            <person name="Roche D."/>
            <person name="Rouy Z."/>
            <person name="Saenampechek C."/>
            <person name="Salvignol G."/>
            <person name="Vallenet D."/>
            <person name="Wu Z."/>
            <person name="Marx C.J."/>
            <person name="Vorholt J.A."/>
            <person name="Olson M.V."/>
            <person name="Kaul R."/>
            <person name="Weissenbach J."/>
            <person name="Medigue C."/>
            <person name="Lidstrom M.E."/>
        </authorList>
    </citation>
    <scope>NUCLEOTIDE SEQUENCE [LARGE SCALE GENOMIC DNA]</scope>
    <source>
        <strain evidence="2">DSM 6343 / CIP 106787 / DM4</strain>
    </source>
</reference>
<gene>
    <name evidence="1" type="ORF">METD_I1616</name>
</gene>
<sequence>MVTGRLRLRCEQFLQTEISCANEPLASLRNGGVVQHRDGGLLQRAKLMKARDRVGPRAVRTERDIVQAHALNAHQGLGKPATFEPSQLDREHD</sequence>